<evidence type="ECO:0000313" key="3">
    <source>
        <dbReference type="Proteomes" id="UP000001542"/>
    </source>
</evidence>
<dbReference type="InParanoid" id="A2G3W9"/>
<dbReference type="SMR" id="A2G3W9"/>
<name>A2G3W9_TRIV3</name>
<dbReference type="KEGG" id="tva:4745802"/>
<evidence type="ECO:0000256" key="1">
    <source>
        <dbReference type="SAM" id="MobiDB-lite"/>
    </source>
</evidence>
<gene>
    <name evidence="2" type="ORF">TVAG_413230</name>
</gene>
<keyword evidence="3" id="KW-1185">Reference proteome</keyword>
<accession>A2G3W9</accession>
<dbReference type="VEuPathDB" id="TrichDB:TVAGG3_0113530"/>
<sequence length="101" mass="11848">MAENDVNMPSSDDNTSSSDESNQAKEEEDIYIPLTREEEMIFDLQKTIKDLKQRELSCVKALNYNGSFPPSRKMVCCLKHQLHEIKKKITKRKKRFNQLQI</sequence>
<protein>
    <submittedName>
        <fullName evidence="2">Uncharacterized protein</fullName>
    </submittedName>
</protein>
<feature type="region of interest" description="Disordered" evidence="1">
    <location>
        <begin position="1"/>
        <end position="30"/>
    </location>
</feature>
<dbReference type="AlphaFoldDB" id="A2G3W9"/>
<proteinExistence type="predicted"/>
<dbReference type="RefSeq" id="XP_001301073.1">
    <property type="nucleotide sequence ID" value="XM_001301072.1"/>
</dbReference>
<dbReference type="EMBL" id="DS114349">
    <property type="protein sequence ID" value="EAX88143.1"/>
    <property type="molecule type" value="Genomic_DNA"/>
</dbReference>
<feature type="compositionally biased region" description="Low complexity" evidence="1">
    <location>
        <begin position="10"/>
        <end position="21"/>
    </location>
</feature>
<organism evidence="2 3">
    <name type="scientific">Trichomonas vaginalis (strain ATCC PRA-98 / G3)</name>
    <dbReference type="NCBI Taxonomy" id="412133"/>
    <lineage>
        <taxon>Eukaryota</taxon>
        <taxon>Metamonada</taxon>
        <taxon>Parabasalia</taxon>
        <taxon>Trichomonadida</taxon>
        <taxon>Trichomonadidae</taxon>
        <taxon>Trichomonas</taxon>
    </lineage>
</organism>
<reference evidence="2" key="2">
    <citation type="journal article" date="2007" name="Science">
        <title>Draft genome sequence of the sexually transmitted pathogen Trichomonas vaginalis.</title>
        <authorList>
            <person name="Carlton J.M."/>
            <person name="Hirt R.P."/>
            <person name="Silva J.C."/>
            <person name="Delcher A.L."/>
            <person name="Schatz M."/>
            <person name="Zhao Q."/>
            <person name="Wortman J.R."/>
            <person name="Bidwell S.L."/>
            <person name="Alsmark U.C.M."/>
            <person name="Besteiro S."/>
            <person name="Sicheritz-Ponten T."/>
            <person name="Noel C.J."/>
            <person name="Dacks J.B."/>
            <person name="Foster P.G."/>
            <person name="Simillion C."/>
            <person name="Van de Peer Y."/>
            <person name="Miranda-Saavedra D."/>
            <person name="Barton G.J."/>
            <person name="Westrop G.D."/>
            <person name="Mueller S."/>
            <person name="Dessi D."/>
            <person name="Fiori P.L."/>
            <person name="Ren Q."/>
            <person name="Paulsen I."/>
            <person name="Zhang H."/>
            <person name="Bastida-Corcuera F.D."/>
            <person name="Simoes-Barbosa A."/>
            <person name="Brown M.T."/>
            <person name="Hayes R.D."/>
            <person name="Mukherjee M."/>
            <person name="Okumura C.Y."/>
            <person name="Schneider R."/>
            <person name="Smith A.J."/>
            <person name="Vanacova S."/>
            <person name="Villalvazo M."/>
            <person name="Haas B.J."/>
            <person name="Pertea M."/>
            <person name="Feldblyum T.V."/>
            <person name="Utterback T.R."/>
            <person name="Shu C.L."/>
            <person name="Osoegawa K."/>
            <person name="de Jong P.J."/>
            <person name="Hrdy I."/>
            <person name="Horvathova L."/>
            <person name="Zubacova Z."/>
            <person name="Dolezal P."/>
            <person name="Malik S.B."/>
            <person name="Logsdon J.M. Jr."/>
            <person name="Henze K."/>
            <person name="Gupta A."/>
            <person name="Wang C.C."/>
            <person name="Dunne R.L."/>
            <person name="Upcroft J.A."/>
            <person name="Upcroft P."/>
            <person name="White O."/>
            <person name="Salzberg S.L."/>
            <person name="Tang P."/>
            <person name="Chiu C.-H."/>
            <person name="Lee Y.-S."/>
            <person name="Embley T.M."/>
            <person name="Coombs G.H."/>
            <person name="Mottram J.C."/>
            <person name="Tachezy J."/>
            <person name="Fraser-Liggett C.M."/>
            <person name="Johnson P.J."/>
        </authorList>
    </citation>
    <scope>NUCLEOTIDE SEQUENCE [LARGE SCALE GENOMIC DNA]</scope>
    <source>
        <strain evidence="2">G3</strain>
    </source>
</reference>
<dbReference type="VEuPathDB" id="TrichDB:TVAG_413230"/>
<evidence type="ECO:0000313" key="2">
    <source>
        <dbReference type="EMBL" id="EAX88143.1"/>
    </source>
</evidence>
<dbReference type="Proteomes" id="UP000001542">
    <property type="component" value="Unassembled WGS sequence"/>
</dbReference>
<reference evidence="2" key="1">
    <citation type="submission" date="2006-10" db="EMBL/GenBank/DDBJ databases">
        <authorList>
            <person name="Amadeo P."/>
            <person name="Zhao Q."/>
            <person name="Wortman J."/>
            <person name="Fraser-Liggett C."/>
            <person name="Carlton J."/>
        </authorList>
    </citation>
    <scope>NUCLEOTIDE SEQUENCE</scope>
    <source>
        <strain evidence="2">G3</strain>
    </source>
</reference>